<name>A0AAV3QJD5_LITER</name>
<dbReference type="EMBL" id="BAABME010004693">
    <property type="protein sequence ID" value="GAA0163241.1"/>
    <property type="molecule type" value="Genomic_DNA"/>
</dbReference>
<evidence type="ECO:0000313" key="2">
    <source>
        <dbReference type="EMBL" id="GAA0163241.1"/>
    </source>
</evidence>
<comment type="caution">
    <text evidence="2">The sequence shown here is derived from an EMBL/GenBank/DDBJ whole genome shotgun (WGS) entry which is preliminary data.</text>
</comment>
<accession>A0AAV3QJD5</accession>
<feature type="region of interest" description="Disordered" evidence="1">
    <location>
        <begin position="91"/>
        <end position="112"/>
    </location>
</feature>
<reference evidence="2 3" key="1">
    <citation type="submission" date="2024-01" db="EMBL/GenBank/DDBJ databases">
        <title>The complete chloroplast genome sequence of Lithospermum erythrorhizon: insights into the phylogenetic relationship among Boraginaceae species and the maternal lineages of purple gromwells.</title>
        <authorList>
            <person name="Okada T."/>
            <person name="Watanabe K."/>
        </authorList>
    </citation>
    <scope>NUCLEOTIDE SEQUENCE [LARGE SCALE GENOMIC DNA]</scope>
</reference>
<protein>
    <submittedName>
        <fullName evidence="2">Uncharacterized protein</fullName>
    </submittedName>
</protein>
<gene>
    <name evidence="2" type="ORF">LIER_19153</name>
</gene>
<sequence length="112" mass="12373">MSPPVLTAPIQDKPLILYVAAQEHCVWPHIRHTEVEALFSGSHRQPDLKSESDQICDVKTGLVRPPGQMVFTATTVRDCLCTIEDCQETSAGRFPSRSSSTSIIRALRRTPG</sequence>
<evidence type="ECO:0000313" key="3">
    <source>
        <dbReference type="Proteomes" id="UP001454036"/>
    </source>
</evidence>
<dbReference type="Proteomes" id="UP001454036">
    <property type="component" value="Unassembled WGS sequence"/>
</dbReference>
<proteinExistence type="predicted"/>
<dbReference type="AlphaFoldDB" id="A0AAV3QJD5"/>
<evidence type="ECO:0000256" key="1">
    <source>
        <dbReference type="SAM" id="MobiDB-lite"/>
    </source>
</evidence>
<organism evidence="2 3">
    <name type="scientific">Lithospermum erythrorhizon</name>
    <name type="common">Purple gromwell</name>
    <name type="synonym">Lithospermum officinale var. erythrorhizon</name>
    <dbReference type="NCBI Taxonomy" id="34254"/>
    <lineage>
        <taxon>Eukaryota</taxon>
        <taxon>Viridiplantae</taxon>
        <taxon>Streptophyta</taxon>
        <taxon>Embryophyta</taxon>
        <taxon>Tracheophyta</taxon>
        <taxon>Spermatophyta</taxon>
        <taxon>Magnoliopsida</taxon>
        <taxon>eudicotyledons</taxon>
        <taxon>Gunneridae</taxon>
        <taxon>Pentapetalae</taxon>
        <taxon>asterids</taxon>
        <taxon>lamiids</taxon>
        <taxon>Boraginales</taxon>
        <taxon>Boraginaceae</taxon>
        <taxon>Boraginoideae</taxon>
        <taxon>Lithospermeae</taxon>
        <taxon>Lithospermum</taxon>
    </lineage>
</organism>
<keyword evidence="3" id="KW-1185">Reference proteome</keyword>